<dbReference type="InterPro" id="IPR025980">
    <property type="entry name" value="ATP-Sase_PUA-like_dom"/>
</dbReference>
<evidence type="ECO:0000256" key="3">
    <source>
        <dbReference type="ARBA" id="ARBA00022741"/>
    </source>
</evidence>
<comment type="pathway">
    <text evidence="1">Sulfur metabolism.</text>
</comment>
<dbReference type="SUPFAM" id="SSF52540">
    <property type="entry name" value="P-loop containing nucleoside triphosphate hydrolases"/>
    <property type="match status" value="1"/>
</dbReference>
<organism evidence="8 9">
    <name type="scientific">Cervus elaphus hippelaphus</name>
    <name type="common">European red deer</name>
    <dbReference type="NCBI Taxonomy" id="46360"/>
    <lineage>
        <taxon>Eukaryota</taxon>
        <taxon>Metazoa</taxon>
        <taxon>Chordata</taxon>
        <taxon>Craniata</taxon>
        <taxon>Vertebrata</taxon>
        <taxon>Euteleostomi</taxon>
        <taxon>Mammalia</taxon>
        <taxon>Eutheria</taxon>
        <taxon>Laurasiatheria</taxon>
        <taxon>Artiodactyla</taxon>
        <taxon>Ruminantia</taxon>
        <taxon>Pecora</taxon>
        <taxon>Cervidae</taxon>
        <taxon>Cervinae</taxon>
        <taxon>Cervus</taxon>
    </lineage>
</organism>
<dbReference type="Gene3D" id="3.40.50.300">
    <property type="entry name" value="P-loop containing nucleotide triphosphate hydrolases"/>
    <property type="match status" value="2"/>
</dbReference>
<dbReference type="Pfam" id="PF14306">
    <property type="entry name" value="PUA_2"/>
    <property type="match status" value="1"/>
</dbReference>
<keyword evidence="5" id="KW-1133">Transmembrane helix</keyword>
<evidence type="ECO:0000256" key="4">
    <source>
        <dbReference type="ARBA" id="ARBA00022840"/>
    </source>
</evidence>
<dbReference type="InterPro" id="IPR059117">
    <property type="entry name" value="APS_kinase_dom"/>
</dbReference>
<dbReference type="InterPro" id="IPR027417">
    <property type="entry name" value="P-loop_NTPase"/>
</dbReference>
<dbReference type="OrthoDB" id="506431at2759"/>
<feature type="domain" description="ATP-sulfurylase PUA-like" evidence="7">
    <location>
        <begin position="176"/>
        <end position="248"/>
    </location>
</feature>
<dbReference type="GO" id="GO:0005524">
    <property type="term" value="F:ATP binding"/>
    <property type="evidence" value="ECO:0007669"/>
    <property type="project" value="UniProtKB-KW"/>
</dbReference>
<evidence type="ECO:0000259" key="7">
    <source>
        <dbReference type="Pfam" id="PF14306"/>
    </source>
</evidence>
<keyword evidence="4" id="KW-0067">ATP-binding</keyword>
<dbReference type="AlphaFoldDB" id="A0A212CNJ0"/>
<feature type="domain" description="APS kinase" evidence="6">
    <location>
        <begin position="32"/>
        <end position="118"/>
    </location>
</feature>
<dbReference type="Pfam" id="PF01583">
    <property type="entry name" value="APS_kinase"/>
    <property type="match status" value="1"/>
</dbReference>
<keyword evidence="2" id="KW-0808">Transferase</keyword>
<dbReference type="GO" id="GO:0000103">
    <property type="term" value="P:sulfate assimilation"/>
    <property type="evidence" value="ECO:0007669"/>
    <property type="project" value="InterPro"/>
</dbReference>
<evidence type="ECO:0000256" key="2">
    <source>
        <dbReference type="ARBA" id="ARBA00022679"/>
    </source>
</evidence>
<keyword evidence="5" id="KW-0812">Transmembrane</keyword>
<keyword evidence="5" id="KW-0472">Membrane</keyword>
<dbReference type="SUPFAM" id="SSF88697">
    <property type="entry name" value="PUA domain-like"/>
    <property type="match status" value="1"/>
</dbReference>
<feature type="transmembrane region" description="Helical" evidence="5">
    <location>
        <begin position="231"/>
        <end position="253"/>
    </location>
</feature>
<keyword evidence="3" id="KW-0547">Nucleotide-binding</keyword>
<protein>
    <submittedName>
        <fullName evidence="8">PAPSS2</fullName>
    </submittedName>
</protein>
<dbReference type="InterPro" id="IPR015947">
    <property type="entry name" value="PUA-like_sf"/>
</dbReference>
<reference evidence="8 9" key="1">
    <citation type="journal article" date="2018" name="Mol. Genet. Genomics">
        <title>The red deer Cervus elaphus genome CerEla1.0: sequencing, annotating, genes, and chromosomes.</title>
        <authorList>
            <person name="Bana N.A."/>
            <person name="Nyiri A."/>
            <person name="Nagy J."/>
            <person name="Frank K."/>
            <person name="Nagy T."/>
            <person name="Steger V."/>
            <person name="Schiller M."/>
            <person name="Lakatos P."/>
            <person name="Sugar L."/>
            <person name="Horn P."/>
            <person name="Barta E."/>
            <person name="Orosz L."/>
        </authorList>
    </citation>
    <scope>NUCLEOTIDE SEQUENCE [LARGE SCALE GENOMIC DNA]</scope>
    <source>
        <strain evidence="8">Hungarian</strain>
    </source>
</reference>
<evidence type="ECO:0000256" key="1">
    <source>
        <dbReference type="ARBA" id="ARBA00004678"/>
    </source>
</evidence>
<dbReference type="CDD" id="cd02027">
    <property type="entry name" value="APSK"/>
    <property type="match status" value="1"/>
</dbReference>
<dbReference type="PANTHER" id="PTHR11055">
    <property type="entry name" value="BIFUNCTIONAL 3'-PHOSPHOADENOSINE 5'-PHOSPHOSULFATE SYNTHASE"/>
    <property type="match status" value="1"/>
</dbReference>
<accession>A0A212CNJ0</accession>
<comment type="caution">
    <text evidence="8">The sequence shown here is derived from an EMBL/GenBank/DDBJ whole genome shotgun (WGS) entry which is preliminary data.</text>
</comment>
<dbReference type="Proteomes" id="UP000242450">
    <property type="component" value="Chromosome 15"/>
</dbReference>
<keyword evidence="9" id="KW-1185">Reference proteome</keyword>
<evidence type="ECO:0000313" key="8">
    <source>
        <dbReference type="EMBL" id="OWK07609.1"/>
    </source>
</evidence>
<sequence>ENQQKSTNVVYQAHHVSRNKRGQVVGTRGGFRGCTVWLTGLSGAGKTTISFALEEYLVSHAIPCYSLDGDNVRRGLNKNLGFSPWDREENIRRIAEVAKLFADAGLVCITSFISPFAKMLLSAFYFAGFTGIDSDYEKPETPELVLKTNLSSVSDCVQQVVELLQEQNIVPHTVVKGIHELFVPENKLDQVRAEAKALPSLSITKLDLQWVQVLSEGWATPLKGFMREKEYLQVIHFGTLLDGMSFCLFLTLYH</sequence>
<evidence type="ECO:0000313" key="9">
    <source>
        <dbReference type="Proteomes" id="UP000242450"/>
    </source>
</evidence>
<gene>
    <name evidence="8" type="ORF">Celaphus_00008439</name>
</gene>
<dbReference type="EMBL" id="MKHE01000015">
    <property type="protein sequence ID" value="OWK07609.1"/>
    <property type="molecule type" value="Genomic_DNA"/>
</dbReference>
<feature type="non-terminal residue" evidence="8">
    <location>
        <position position="1"/>
    </location>
</feature>
<evidence type="ECO:0000259" key="6">
    <source>
        <dbReference type="Pfam" id="PF01583"/>
    </source>
</evidence>
<evidence type="ECO:0000256" key="5">
    <source>
        <dbReference type="SAM" id="Phobius"/>
    </source>
</evidence>
<dbReference type="GO" id="GO:0050428">
    <property type="term" value="P:3'-phosphoadenosine 5'-phosphosulfate biosynthetic process"/>
    <property type="evidence" value="ECO:0007669"/>
    <property type="project" value="TreeGrafter"/>
</dbReference>
<proteinExistence type="predicted"/>
<dbReference type="GO" id="GO:0004020">
    <property type="term" value="F:adenylylsulfate kinase activity"/>
    <property type="evidence" value="ECO:0007669"/>
    <property type="project" value="UniProtKB-EC"/>
</dbReference>
<dbReference type="Gene3D" id="3.10.400.10">
    <property type="entry name" value="Sulfate adenylyltransferase"/>
    <property type="match status" value="1"/>
</dbReference>
<dbReference type="PANTHER" id="PTHR11055:SF16">
    <property type="entry name" value="BIFUNCTIONAL 3'-PHOSPHOADENOSINE 5'-PHOSPHOSULFATE SYNTHASE 2"/>
    <property type="match status" value="1"/>
</dbReference>
<name>A0A212CNJ0_CEREH</name>